<dbReference type="GO" id="GO:0016020">
    <property type="term" value="C:membrane"/>
    <property type="evidence" value="ECO:0007669"/>
    <property type="project" value="UniProtKB-SubCell"/>
</dbReference>
<dbReference type="RefSeq" id="WP_191160221.1">
    <property type="nucleotide sequence ID" value="NZ_JACXAI010000027.1"/>
</dbReference>
<dbReference type="FunFam" id="1.20.1510.10:FF:000006">
    <property type="entry name" value="Divalent cation efflux transporter"/>
    <property type="match status" value="1"/>
</dbReference>
<dbReference type="InterPro" id="IPR027469">
    <property type="entry name" value="Cation_efflux_TMD_sf"/>
</dbReference>
<keyword evidence="6 7" id="KW-0472">Membrane</keyword>
<dbReference type="Gene3D" id="3.30.70.1350">
    <property type="entry name" value="Cation efflux protein, cytoplasmic domain"/>
    <property type="match status" value="1"/>
</dbReference>
<dbReference type="InterPro" id="IPR036837">
    <property type="entry name" value="Cation_efflux_CTD_sf"/>
</dbReference>
<dbReference type="GO" id="GO:0008324">
    <property type="term" value="F:monoatomic cation transmembrane transporter activity"/>
    <property type="evidence" value="ECO:0007669"/>
    <property type="project" value="InterPro"/>
</dbReference>
<feature type="transmembrane region" description="Helical" evidence="7">
    <location>
        <begin position="116"/>
        <end position="137"/>
    </location>
</feature>
<dbReference type="InterPro" id="IPR050291">
    <property type="entry name" value="CDF_Transporter"/>
</dbReference>
<evidence type="ECO:0000256" key="5">
    <source>
        <dbReference type="ARBA" id="ARBA00022989"/>
    </source>
</evidence>
<dbReference type="InterPro" id="IPR002524">
    <property type="entry name" value="Cation_efflux"/>
</dbReference>
<keyword evidence="11" id="KW-1185">Reference proteome</keyword>
<protein>
    <submittedName>
        <fullName evidence="10">Cation transporter</fullName>
    </submittedName>
</protein>
<keyword evidence="5 7" id="KW-1133">Transmembrane helix</keyword>
<evidence type="ECO:0000256" key="3">
    <source>
        <dbReference type="ARBA" id="ARBA00022448"/>
    </source>
</evidence>
<reference evidence="10" key="1">
    <citation type="submission" date="2020-09" db="EMBL/GenBank/DDBJ databases">
        <title>A novel bacterium of genus Bacillus, isolated from South China Sea.</title>
        <authorList>
            <person name="Huang H."/>
            <person name="Mo K."/>
            <person name="Hu Y."/>
        </authorList>
    </citation>
    <scope>NUCLEOTIDE SEQUENCE</scope>
    <source>
        <strain evidence="10">IB182487</strain>
    </source>
</reference>
<dbReference type="SUPFAM" id="SSF160240">
    <property type="entry name" value="Cation efflux protein cytoplasmic domain-like"/>
    <property type="match status" value="1"/>
</dbReference>
<proteinExistence type="inferred from homology"/>
<dbReference type="AlphaFoldDB" id="A0A926NEX2"/>
<dbReference type="NCBIfam" id="TIGR01297">
    <property type="entry name" value="CDF"/>
    <property type="match status" value="1"/>
</dbReference>
<feature type="transmembrane region" description="Helical" evidence="7">
    <location>
        <begin position="12"/>
        <end position="33"/>
    </location>
</feature>
<sequence>MDYYEQSKQAERGAWISLSAYIFLSTIKLIIGFTGNSEALRADGLNNATDVLASVAVIIGLKISRKPPDPDHQYGHFRAESISSLIASFIMFMIGLQVLFEAGKSIFAEEMAKPDILTGIVALGSAVFMWGIYVYNLKLSQKTESHSLYAAAQDNRSDALVSLGAFVGIIGAQLGLYWLDPLAALIVGLIILKTAIEIFRDASHSLTDGFEPGDLDKFHETILSVENVKEIKELKARSHGNKILLDVTILVDSGLTVKESHEATDKIEERLEKEHNIINSHIHIEPYE</sequence>
<keyword evidence="3" id="KW-0813">Transport</keyword>
<evidence type="ECO:0000256" key="2">
    <source>
        <dbReference type="ARBA" id="ARBA00008114"/>
    </source>
</evidence>
<name>A0A926NEX2_9BACI</name>
<evidence type="ECO:0000259" key="8">
    <source>
        <dbReference type="Pfam" id="PF01545"/>
    </source>
</evidence>
<feature type="transmembrane region" description="Helical" evidence="7">
    <location>
        <begin position="82"/>
        <end position="100"/>
    </location>
</feature>
<evidence type="ECO:0000256" key="4">
    <source>
        <dbReference type="ARBA" id="ARBA00022692"/>
    </source>
</evidence>
<dbReference type="Proteomes" id="UP000626844">
    <property type="component" value="Unassembled WGS sequence"/>
</dbReference>
<gene>
    <name evidence="10" type="ORF">IC621_18575</name>
</gene>
<accession>A0A926NEX2</accession>
<dbReference type="SUPFAM" id="SSF161111">
    <property type="entry name" value="Cation efflux protein transmembrane domain-like"/>
    <property type="match status" value="1"/>
</dbReference>
<keyword evidence="4 7" id="KW-0812">Transmembrane</keyword>
<dbReference type="Pfam" id="PF16916">
    <property type="entry name" value="ZT_dimer"/>
    <property type="match status" value="1"/>
</dbReference>
<evidence type="ECO:0000313" key="10">
    <source>
        <dbReference type="EMBL" id="MBD1382229.1"/>
    </source>
</evidence>
<dbReference type="Gene3D" id="1.20.1510.10">
    <property type="entry name" value="Cation efflux protein transmembrane domain"/>
    <property type="match status" value="1"/>
</dbReference>
<evidence type="ECO:0000313" key="11">
    <source>
        <dbReference type="Proteomes" id="UP000626844"/>
    </source>
</evidence>
<comment type="similarity">
    <text evidence="2">Belongs to the cation diffusion facilitator (CDF) transporter (TC 2.A.4) family.</text>
</comment>
<dbReference type="InterPro" id="IPR058533">
    <property type="entry name" value="Cation_efflux_TM"/>
</dbReference>
<comment type="caution">
    <text evidence="10">The sequence shown here is derived from an EMBL/GenBank/DDBJ whole genome shotgun (WGS) entry which is preliminary data.</text>
</comment>
<dbReference type="InterPro" id="IPR027470">
    <property type="entry name" value="Cation_efflux_CTD"/>
</dbReference>
<evidence type="ECO:0000256" key="6">
    <source>
        <dbReference type="ARBA" id="ARBA00023136"/>
    </source>
</evidence>
<comment type="subcellular location">
    <subcellularLocation>
        <location evidence="1">Membrane</location>
        <topology evidence="1">Multi-pass membrane protein</topology>
    </subcellularLocation>
</comment>
<dbReference type="EMBL" id="JACXAI010000027">
    <property type="protein sequence ID" value="MBD1382229.1"/>
    <property type="molecule type" value="Genomic_DNA"/>
</dbReference>
<evidence type="ECO:0000259" key="9">
    <source>
        <dbReference type="Pfam" id="PF16916"/>
    </source>
</evidence>
<evidence type="ECO:0000256" key="1">
    <source>
        <dbReference type="ARBA" id="ARBA00004141"/>
    </source>
</evidence>
<feature type="domain" description="Cation efflux protein cytoplasmic" evidence="9">
    <location>
        <begin position="214"/>
        <end position="287"/>
    </location>
</feature>
<dbReference type="Pfam" id="PF01545">
    <property type="entry name" value="Cation_efflux"/>
    <property type="match status" value="1"/>
</dbReference>
<evidence type="ECO:0000256" key="7">
    <source>
        <dbReference type="SAM" id="Phobius"/>
    </source>
</evidence>
<organism evidence="10 11">
    <name type="scientific">Metabacillus arenae</name>
    <dbReference type="NCBI Taxonomy" id="2771434"/>
    <lineage>
        <taxon>Bacteria</taxon>
        <taxon>Bacillati</taxon>
        <taxon>Bacillota</taxon>
        <taxon>Bacilli</taxon>
        <taxon>Bacillales</taxon>
        <taxon>Bacillaceae</taxon>
        <taxon>Metabacillus</taxon>
    </lineage>
</organism>
<dbReference type="PANTHER" id="PTHR43840">
    <property type="entry name" value="MITOCHONDRIAL METAL TRANSPORTER 1-RELATED"/>
    <property type="match status" value="1"/>
</dbReference>
<dbReference type="PANTHER" id="PTHR43840:SF50">
    <property type="entry name" value="MANGANESE EFFLUX SYSTEM PROTEIN MNES"/>
    <property type="match status" value="1"/>
</dbReference>
<feature type="domain" description="Cation efflux protein transmembrane" evidence="8">
    <location>
        <begin position="15"/>
        <end position="206"/>
    </location>
</feature>